<gene>
    <name evidence="1" type="ORF">NUW58_g254</name>
</gene>
<dbReference type="Proteomes" id="UP001143856">
    <property type="component" value="Unassembled WGS sequence"/>
</dbReference>
<evidence type="ECO:0000313" key="2">
    <source>
        <dbReference type="Proteomes" id="UP001143856"/>
    </source>
</evidence>
<organism evidence="1 2">
    <name type="scientific">Xylaria curta</name>
    <dbReference type="NCBI Taxonomy" id="42375"/>
    <lineage>
        <taxon>Eukaryota</taxon>
        <taxon>Fungi</taxon>
        <taxon>Dikarya</taxon>
        <taxon>Ascomycota</taxon>
        <taxon>Pezizomycotina</taxon>
        <taxon>Sordariomycetes</taxon>
        <taxon>Xylariomycetidae</taxon>
        <taxon>Xylariales</taxon>
        <taxon>Xylariaceae</taxon>
        <taxon>Xylaria</taxon>
    </lineage>
</organism>
<accession>A0ACC1PSV8</accession>
<proteinExistence type="predicted"/>
<sequence>MSTQQPVGVSSPNDSDSASEPRKSRSQESIDNKHAGGPAPPRAPPLAAEGSERTESALGDALLRLLRIRKGPKNAGFDLDATATQPSIWDSENVEEYKALYIHPQWENYSAFDPSFRWTYREENAVRRKVDWKIMVWVCVMFAALNIDRGNISNAVSDNLLDDLGLTTSDYNIGQTLARVGFLLAELPSQLISKRIGPDLWIPIQICIFSFISGAQFFLQGRASFLATRFLIAVFQGGFIPDMILYLSYWYTGTRLPIRLAWFWASSQLVDIGVGFAAVGLLSLRGVLGYAGWRWLFLVEGLFTFLIGLTSFFFMPQCPAKTKSWWNPKGYFTVKEVKVIVNSVVRDDPGKAGMYNRQGLTVRQIWECAKDYDMWPLYALGLLFGIPKYPVNQYLTLSFRGLGFNVIQSNLLSIPNIVASSITMLLITALSEFVKNRSLVAMAEDLWLLPNFAALIALPDPIAPWSYFAIATVLLSFPYTHPIQVAWTSRNAGSVQQRTVSAAIYNIWVQVSAIIGANVYQPGDAPRYFKANTGLLVICIWMVVVQYPGTYIYYRWRNSQKARIWDAMTPKEQDEYRKTTTDIGNKRHRHEISEPVLVQELQPNSQLRDFTDRCFRWSVDEALGLFSTGVFGSALSRSRVAPLDGCCTALRHEPGPSTRPRPSRCLSLRPRFPRFHLFQDAIGMPAIESTRAATRWTTRIVPVVLAAAVAYATYVVVARVCSVYTSLSLSCESRRTIRAHADQVTLPPVKYLLGPLDEHRSAVAVLVLYFVFLVLMVCTYARTFYNANFNPGVVPLGPRAVERQKARDRRRMKQSDGADDIEGRAYEAGPDDDPDSPGLECFYSRDAFVCEPDGRPKWCSECSNWKHDRVHHSREIDRCVYRMDHYCPWAGGMIAENSFKFFVQFTTYTAIYCAVVLGGAAHVLRRQVEQGSSPDPYLLAVVVIAGFFGLFSFVMTLTSVRYIFLNMTNVDILSSNQKAYHIAVRVPRGTKPDRFGVIVYPLTKLGTGSGDRKRGVNGLHANGQVAEEHAAVSRDELATRSFAILQTNPGDNPWDLGRWRNWQSVMGTNPLDWLFPIRHSPCASHENSESLYPMDPILEELRSRYSLAAGPPSDESTVIELRGLRNS</sequence>
<reference evidence="1" key="1">
    <citation type="submission" date="2022-10" db="EMBL/GenBank/DDBJ databases">
        <title>Genome Sequence of Xylaria curta.</title>
        <authorList>
            <person name="Buettner E."/>
        </authorList>
    </citation>
    <scope>NUCLEOTIDE SEQUENCE</scope>
    <source>
        <strain evidence="1">Babe10</strain>
    </source>
</reference>
<protein>
    <submittedName>
        <fullName evidence="1">Uncharacterized protein</fullName>
    </submittedName>
</protein>
<evidence type="ECO:0000313" key="1">
    <source>
        <dbReference type="EMBL" id="KAJ2998645.1"/>
    </source>
</evidence>
<name>A0ACC1PSV8_9PEZI</name>
<keyword evidence="2" id="KW-1185">Reference proteome</keyword>
<comment type="caution">
    <text evidence="1">The sequence shown here is derived from an EMBL/GenBank/DDBJ whole genome shotgun (WGS) entry which is preliminary data.</text>
</comment>
<dbReference type="EMBL" id="JAPDGR010000021">
    <property type="protein sequence ID" value="KAJ2998645.1"/>
    <property type="molecule type" value="Genomic_DNA"/>
</dbReference>